<evidence type="ECO:0000256" key="1">
    <source>
        <dbReference type="SAM" id="Coils"/>
    </source>
</evidence>
<feature type="coiled-coil region" evidence="1">
    <location>
        <begin position="741"/>
        <end position="772"/>
    </location>
</feature>
<accession>A0ABU1AUY5</accession>
<keyword evidence="3" id="KW-1185">Reference proteome</keyword>
<dbReference type="InterPro" id="IPR011990">
    <property type="entry name" value="TPR-like_helical_dom_sf"/>
</dbReference>
<sequence length="772" mass="85974">MLAEQKKGIIGAKMLLLVVLLLLVISAMGAVIYFVTKNYRQLEDFNDAITAYESENWELASKRLQAAIVADPNNEDVVAKLATVNEKLGYWTAAGFLWSRAAELNAFKPEYFEHALSAHLRAGNFELLREELATAQPFKTDRHRLLMALVHANAGELEDAKLMMSELSQADAQDTPLLKLVELMLEDTAAMTPEQVSGFEALANSEDAAIALIALYNLANDAIGRGEMSRAQDYLERRSLLSPKQGTISLANFYYIQGKSKEAADLYRELVDELIPIESIRYAESLVAIKQIDELQELAKRYRIGARVDVLTGYYIDALLAYEANDAATVSAKLQAMGDEMPVTLIAQMLTFYDAVQRKDIKAISTLLSEFPYDAHERLAKFVPMIQELVMELITENNLTEAAHLSELLNIRDFQDVAFTLAQVGDAAQKQVLSRMDLDQALEAYPREPRLWSIATDYHLRNRNFSEAQAAAEKLLELIPGNVSAQLQRIAALESMPELAKATQAFEALYQENPSDRRVLIQYLAFCSRNQLSANLSALLTSLQAQADTALIGLAVLAEAELAQIANDREKIYTLLQPLAQGASWAANSENAAILYRAANMLATSDYEAPAIKIYRKLLALAPNSVPVLVNLAELYAALAEKESDQDAQQTALELAKQAYTAVPQSAIARECYALRLNETGSHDEAQKLLLNLMQQETGSPRVRLAWKDSMEHLIEALAKKDEIYNRTNLCQSLLNEFPQNEIATQNLQSIQEELQRRAAETEAKREEETSK</sequence>
<dbReference type="RefSeq" id="WP_308949083.1">
    <property type="nucleotide sequence ID" value="NZ_JARXHW010000008.1"/>
</dbReference>
<keyword evidence="1" id="KW-0175">Coiled coil</keyword>
<gene>
    <name evidence="2" type="ORF">QEH52_05455</name>
</gene>
<comment type="caution">
    <text evidence="2">The sequence shown here is derived from an EMBL/GenBank/DDBJ whole genome shotgun (WGS) entry which is preliminary data.</text>
</comment>
<dbReference type="Proteomes" id="UP001225316">
    <property type="component" value="Unassembled WGS sequence"/>
</dbReference>
<dbReference type="SUPFAM" id="SSF48452">
    <property type="entry name" value="TPR-like"/>
    <property type="match status" value="2"/>
</dbReference>
<organism evidence="2 3">
    <name type="scientific">Thalassobacterium maritimum</name>
    <dbReference type="NCBI Taxonomy" id="3041265"/>
    <lineage>
        <taxon>Bacteria</taxon>
        <taxon>Pseudomonadati</taxon>
        <taxon>Verrucomicrobiota</taxon>
        <taxon>Opitutia</taxon>
        <taxon>Puniceicoccales</taxon>
        <taxon>Coraliomargaritaceae</taxon>
        <taxon>Thalassobacterium</taxon>
    </lineage>
</organism>
<evidence type="ECO:0000313" key="3">
    <source>
        <dbReference type="Proteomes" id="UP001225316"/>
    </source>
</evidence>
<evidence type="ECO:0000313" key="2">
    <source>
        <dbReference type="EMBL" id="MDQ8206945.1"/>
    </source>
</evidence>
<proteinExistence type="predicted"/>
<protein>
    <recommendedName>
        <fullName evidence="4">Tetratricopeptide repeat protein</fullName>
    </recommendedName>
</protein>
<dbReference type="Gene3D" id="1.25.40.10">
    <property type="entry name" value="Tetratricopeptide repeat domain"/>
    <property type="match status" value="3"/>
</dbReference>
<evidence type="ECO:0008006" key="4">
    <source>
        <dbReference type="Google" id="ProtNLM"/>
    </source>
</evidence>
<dbReference type="EMBL" id="JARXHW010000008">
    <property type="protein sequence ID" value="MDQ8206945.1"/>
    <property type="molecule type" value="Genomic_DNA"/>
</dbReference>
<name>A0ABU1AUY5_9BACT</name>
<reference evidence="2 3" key="1">
    <citation type="submission" date="2023-04" db="EMBL/GenBank/DDBJ databases">
        <title>A novel bacteria isolated from coastal sediment.</title>
        <authorList>
            <person name="Liu X.-J."/>
            <person name="Du Z.-J."/>
        </authorList>
    </citation>
    <scope>NUCLEOTIDE SEQUENCE [LARGE SCALE GENOMIC DNA]</scope>
    <source>
        <strain evidence="2 3">SDUM461003</strain>
    </source>
</reference>
<dbReference type="SUPFAM" id="SSF48439">
    <property type="entry name" value="Protein prenylyltransferase"/>
    <property type="match status" value="1"/>
</dbReference>